<sequence length="74" mass="8181">MCPRLDRRGWSCRCLRPSTDRADSLTGGVERARGSEGAHGNETKCTDAWPYKQNHKGQNCLADNSTPEPSCRTS</sequence>
<dbReference type="AlphaFoldDB" id="I4F0S0"/>
<dbReference type="KEGG" id="mmar:MODMU_3829"/>
<evidence type="ECO:0000256" key="1">
    <source>
        <dbReference type="SAM" id="MobiDB-lite"/>
    </source>
</evidence>
<reference evidence="2 3" key="1">
    <citation type="journal article" date="2012" name="J. Bacteriol.">
        <title>Genome Sequence of Radiation-Resistant Modestobacter marinus Strain BC501, a Representative Actinobacterium That Thrives on Calcareous Stone Surfaces.</title>
        <authorList>
            <person name="Normand P."/>
            <person name="Gury J."/>
            <person name="Pujic P."/>
            <person name="Chouaia B."/>
            <person name="Crotti E."/>
            <person name="Brusetti L."/>
            <person name="Daffonchio D."/>
            <person name="Vacherie B."/>
            <person name="Barbe V."/>
            <person name="Medigue C."/>
            <person name="Calteau A."/>
            <person name="Ghodhbane-Gtari F."/>
            <person name="Essoussi I."/>
            <person name="Nouioui I."/>
            <person name="Abbassi-Ghozzi I."/>
            <person name="Gtari M."/>
        </authorList>
    </citation>
    <scope>NUCLEOTIDE SEQUENCE [LARGE SCALE GENOMIC DNA]</scope>
    <source>
        <strain evidence="3">BC 501</strain>
    </source>
</reference>
<protein>
    <submittedName>
        <fullName evidence="2">Uncharacterized protein</fullName>
    </submittedName>
</protein>
<proteinExistence type="predicted"/>
<evidence type="ECO:0000313" key="3">
    <source>
        <dbReference type="Proteomes" id="UP000006461"/>
    </source>
</evidence>
<dbReference type="EMBL" id="FO203431">
    <property type="protein sequence ID" value="CCH89233.1"/>
    <property type="molecule type" value="Genomic_DNA"/>
</dbReference>
<name>I4F0S0_MODI5</name>
<gene>
    <name evidence="2" type="ordered locus">MODMU_3829</name>
</gene>
<dbReference type="Proteomes" id="UP000006461">
    <property type="component" value="Chromosome"/>
</dbReference>
<dbReference type="HOGENOM" id="CLU_2683823_0_0_11"/>
<dbReference type="STRING" id="477641.MODMU_3829"/>
<evidence type="ECO:0000313" key="2">
    <source>
        <dbReference type="EMBL" id="CCH89233.1"/>
    </source>
</evidence>
<organism evidence="2 3">
    <name type="scientific">Modestobacter italicus (strain DSM 44449 / CECT 9708 / BC 501)</name>
    <dbReference type="NCBI Taxonomy" id="2732864"/>
    <lineage>
        <taxon>Bacteria</taxon>
        <taxon>Bacillati</taxon>
        <taxon>Actinomycetota</taxon>
        <taxon>Actinomycetes</taxon>
        <taxon>Geodermatophilales</taxon>
        <taxon>Geodermatophilaceae</taxon>
        <taxon>Modestobacter</taxon>
    </lineage>
</organism>
<feature type="region of interest" description="Disordered" evidence="1">
    <location>
        <begin position="20"/>
        <end position="48"/>
    </location>
</feature>
<feature type="compositionally biased region" description="Basic and acidic residues" evidence="1">
    <location>
        <begin position="30"/>
        <end position="45"/>
    </location>
</feature>
<accession>I4F0S0</accession>
<keyword evidence="3" id="KW-1185">Reference proteome</keyword>